<dbReference type="InParanoid" id="C0NYT9"/>
<dbReference type="RefSeq" id="XP_045283860.1">
    <property type="nucleotide sequence ID" value="XM_045435368.1"/>
</dbReference>
<reference evidence="1" key="1">
    <citation type="submission" date="2009-02" db="EMBL/GenBank/DDBJ databases">
        <title>The Genome Sequence of Ajellomyces capsulatus strain G186AR.</title>
        <authorList>
            <consortium name="The Broad Institute Genome Sequencing Platform"/>
            <person name="Champion M."/>
            <person name="Cuomo C."/>
            <person name="Ma L.-J."/>
            <person name="Henn M.R."/>
            <person name="Sil A."/>
            <person name="Goldman B."/>
            <person name="Young S.K."/>
            <person name="Kodira C.D."/>
            <person name="Zeng Q."/>
            <person name="Koehrsen M."/>
            <person name="Alvarado L."/>
            <person name="Berlin A."/>
            <person name="Borenstein D."/>
            <person name="Chen Z."/>
            <person name="Engels R."/>
            <person name="Freedman E."/>
            <person name="Gellesch M."/>
            <person name="Goldberg J."/>
            <person name="Griggs A."/>
            <person name="Gujja S."/>
            <person name="Heiman D."/>
            <person name="Hepburn T."/>
            <person name="Howarth C."/>
            <person name="Jen D."/>
            <person name="Larson L."/>
            <person name="Lewis B."/>
            <person name="Mehta T."/>
            <person name="Park D."/>
            <person name="Pearson M."/>
            <person name="Roberts A."/>
            <person name="Saif S."/>
            <person name="Shea T."/>
            <person name="Shenoy N."/>
            <person name="Sisk P."/>
            <person name="Stolte C."/>
            <person name="Sykes S."/>
            <person name="Walk T."/>
            <person name="White J."/>
            <person name="Yandava C."/>
            <person name="Klein B."/>
            <person name="McEwen J.G."/>
            <person name="Puccia R."/>
            <person name="Goldman G.H."/>
            <person name="Felipe M.S."/>
            <person name="Nino-Vega G."/>
            <person name="San-Blas G."/>
            <person name="Taylor J."/>
            <person name="Mendoza L."/>
            <person name="Galagan J."/>
            <person name="Nusbaum C."/>
            <person name="Birren B."/>
        </authorList>
    </citation>
    <scope>NUCLEOTIDE SEQUENCE</scope>
    <source>
        <strain evidence="1">G186AR</strain>
    </source>
</reference>
<organism evidence="1 2">
    <name type="scientific">Ajellomyces capsulatus (strain G186AR / H82 / ATCC MYA-2454 / RMSCC 2432)</name>
    <name type="common">Darling's disease fungus</name>
    <name type="synonym">Histoplasma capsulatum</name>
    <dbReference type="NCBI Taxonomy" id="447093"/>
    <lineage>
        <taxon>Eukaryota</taxon>
        <taxon>Fungi</taxon>
        <taxon>Dikarya</taxon>
        <taxon>Ascomycota</taxon>
        <taxon>Pezizomycotina</taxon>
        <taxon>Eurotiomycetes</taxon>
        <taxon>Eurotiomycetidae</taxon>
        <taxon>Onygenales</taxon>
        <taxon>Ajellomycetaceae</taxon>
        <taxon>Histoplasma</taxon>
    </lineage>
</organism>
<dbReference type="Proteomes" id="UP000001631">
    <property type="component" value="Unassembled WGS sequence"/>
</dbReference>
<evidence type="ECO:0000313" key="2">
    <source>
        <dbReference type="Proteomes" id="UP000001631"/>
    </source>
</evidence>
<dbReference type="HOGENOM" id="CLU_1721828_0_0_1"/>
<dbReference type="AlphaFoldDB" id="C0NYT9"/>
<protein>
    <submittedName>
        <fullName evidence="1">Uncharacterized protein</fullName>
    </submittedName>
</protein>
<keyword evidence="2" id="KW-1185">Reference proteome</keyword>
<dbReference type="EMBL" id="GG663377">
    <property type="protein sequence ID" value="EEH03379.1"/>
    <property type="molecule type" value="Genomic_DNA"/>
</dbReference>
<proteinExistence type="predicted"/>
<dbReference type="GeneID" id="69041335"/>
<gene>
    <name evidence="1" type="ORF">HCBG_08319</name>
</gene>
<evidence type="ECO:0000313" key="1">
    <source>
        <dbReference type="EMBL" id="EEH03379.1"/>
    </source>
</evidence>
<accession>C0NYT9</accession>
<sequence>MNPLDETTLQPPRTTSAILLLFARWLASRVTKKILLKSWTREGVIFTATQWSSVSFEIVTLWTTSGTTRRGCPVVILETCSRLQKIIARVSRIDGDQPRPPGRRYSRFLQPHHSASLFGFSKATYDVTNFGHTRGGQVAGLLGVFSGSGVLR</sequence>
<name>C0NYT9_AJECG</name>